<keyword evidence="1" id="KW-0812">Transmembrane</keyword>
<sequence length="91" mass="10598">MKIFKTIMKKYIKYIISILLSLLIIIFFWFFTNPNIFGNKTQSNTFVQKSNTINNSGEDQIKNNNSPNSNDLKKLTELVGADFDKIKEFIN</sequence>
<keyword evidence="1" id="KW-0472">Membrane</keyword>
<dbReference type="Proteomes" id="UP000228906">
    <property type="component" value="Unassembled WGS sequence"/>
</dbReference>
<feature type="transmembrane region" description="Helical" evidence="1">
    <location>
        <begin position="12"/>
        <end position="31"/>
    </location>
</feature>
<protein>
    <submittedName>
        <fullName evidence="2">Uncharacterized protein</fullName>
    </submittedName>
</protein>
<keyword evidence="1" id="KW-1133">Transmembrane helix</keyword>
<evidence type="ECO:0000313" key="3">
    <source>
        <dbReference type="Proteomes" id="UP000228906"/>
    </source>
</evidence>
<gene>
    <name evidence="2" type="ORF">COU03_00695</name>
</gene>
<evidence type="ECO:0000256" key="1">
    <source>
        <dbReference type="SAM" id="Phobius"/>
    </source>
</evidence>
<accession>A0A2H0UZY8</accession>
<evidence type="ECO:0000313" key="2">
    <source>
        <dbReference type="EMBL" id="PIR91749.1"/>
    </source>
</evidence>
<organism evidence="2 3">
    <name type="scientific">bacterium (Candidatus Gribaldobacteria) CG10_big_fil_rev_8_21_14_0_10_41_12</name>
    <dbReference type="NCBI Taxonomy" id="2014277"/>
    <lineage>
        <taxon>Bacteria</taxon>
        <taxon>Candidatus Gribaldobacteria</taxon>
    </lineage>
</organism>
<dbReference type="EMBL" id="PFAV01000012">
    <property type="protein sequence ID" value="PIR91749.1"/>
    <property type="molecule type" value="Genomic_DNA"/>
</dbReference>
<comment type="caution">
    <text evidence="2">The sequence shown here is derived from an EMBL/GenBank/DDBJ whole genome shotgun (WGS) entry which is preliminary data.</text>
</comment>
<proteinExistence type="predicted"/>
<reference evidence="3" key="1">
    <citation type="submission" date="2017-09" db="EMBL/GenBank/DDBJ databases">
        <title>Depth-based differentiation of microbial function through sediment-hosted aquifers and enrichment of novel symbionts in the deep terrestrial subsurface.</title>
        <authorList>
            <person name="Probst A.J."/>
            <person name="Ladd B."/>
            <person name="Jarett J.K."/>
            <person name="Geller-Mcgrath D.E."/>
            <person name="Sieber C.M.K."/>
            <person name="Emerson J.B."/>
            <person name="Anantharaman K."/>
            <person name="Thomas B.C."/>
            <person name="Malmstrom R."/>
            <person name="Stieglmeier M."/>
            <person name="Klingl A."/>
            <person name="Woyke T."/>
            <person name="Ryan C.M."/>
            <person name="Banfield J.F."/>
        </authorList>
    </citation>
    <scope>NUCLEOTIDE SEQUENCE [LARGE SCALE GENOMIC DNA]</scope>
</reference>
<dbReference type="AlphaFoldDB" id="A0A2H0UZY8"/>
<name>A0A2H0UZY8_9BACT</name>